<dbReference type="InterPro" id="IPR011711">
    <property type="entry name" value="GntR_C"/>
</dbReference>
<dbReference type="InterPro" id="IPR000524">
    <property type="entry name" value="Tscrpt_reg_HTH_GntR"/>
</dbReference>
<evidence type="ECO:0000313" key="6">
    <source>
        <dbReference type="Proteomes" id="UP000032534"/>
    </source>
</evidence>
<dbReference type="InterPro" id="IPR008920">
    <property type="entry name" value="TF_FadR/GntR_C"/>
</dbReference>
<dbReference type="SUPFAM" id="SSF46785">
    <property type="entry name" value="Winged helix' DNA-binding domain"/>
    <property type="match status" value="1"/>
</dbReference>
<dbReference type="Proteomes" id="UP000032534">
    <property type="component" value="Unassembled WGS sequence"/>
</dbReference>
<dbReference type="CDD" id="cd07377">
    <property type="entry name" value="WHTH_GntR"/>
    <property type="match status" value="1"/>
</dbReference>
<dbReference type="Gene3D" id="1.20.120.530">
    <property type="entry name" value="GntR ligand-binding domain-like"/>
    <property type="match status" value="1"/>
</dbReference>
<evidence type="ECO:0000256" key="1">
    <source>
        <dbReference type="ARBA" id="ARBA00023015"/>
    </source>
</evidence>
<keyword evidence="1" id="KW-0805">Transcription regulation</keyword>
<keyword evidence="3" id="KW-0804">Transcription</keyword>
<evidence type="ECO:0000256" key="3">
    <source>
        <dbReference type="ARBA" id="ARBA00023163"/>
    </source>
</evidence>
<comment type="caution">
    <text evidence="5">The sequence shown here is derived from an EMBL/GenBank/DDBJ whole genome shotgun (WGS) entry which is preliminary data.</text>
</comment>
<proteinExistence type="predicted"/>
<dbReference type="InterPro" id="IPR036390">
    <property type="entry name" value="WH_DNA-bd_sf"/>
</dbReference>
<dbReference type="OrthoDB" id="9782299at2"/>
<sequence length="230" mass="25447">MLQKTNRLTLVEQVALQMESLIESGKWVVGMRIPAEPKLMTELNVSRNTLREAIRALIHAGLLKTKQGDGTYVCSSSVLGVVLQKRILHSDTLQTLEVRHALEREGAHLAAQRRTSDEANELLLQLERCEAAAALGDIDGFVTEDIRLHQSIVAASHNEILIELYDHIAEAAQDSITSLTRYEVGADFLEMHRQLVEAIVDQDADRAVAAVHRYIAESQAVLDVKGGKQP</sequence>
<gene>
    <name evidence="5" type="ORF">QD47_09240</name>
</gene>
<name>A0A0D7X3L7_9BACL</name>
<dbReference type="RefSeq" id="WP_044645853.1">
    <property type="nucleotide sequence ID" value="NZ_JTHP01000013.1"/>
</dbReference>
<dbReference type="SMART" id="SM00895">
    <property type="entry name" value="FCD"/>
    <property type="match status" value="1"/>
</dbReference>
<dbReference type="GO" id="GO:0003700">
    <property type="term" value="F:DNA-binding transcription factor activity"/>
    <property type="evidence" value="ECO:0007669"/>
    <property type="project" value="InterPro"/>
</dbReference>
<evidence type="ECO:0000256" key="2">
    <source>
        <dbReference type="ARBA" id="ARBA00023125"/>
    </source>
</evidence>
<dbReference type="SMART" id="SM00345">
    <property type="entry name" value="HTH_GNTR"/>
    <property type="match status" value="1"/>
</dbReference>
<protein>
    <submittedName>
        <fullName evidence="5">GntR family transcriptional regulator</fullName>
    </submittedName>
</protein>
<reference evidence="5 6" key="1">
    <citation type="submission" date="2014-11" db="EMBL/GenBank/DDBJ databases">
        <title>Draft Genome Sequences of Paenibacillus polymyxa NRRL B-30509 and Paenibacillus terrae NRRL B-30644, Strains from a Poultry Environment that Produce Tridecaptin A and Paenicidins.</title>
        <authorList>
            <person name="van Belkum M.J."/>
            <person name="Lohans C.T."/>
            <person name="Vederas J.C."/>
        </authorList>
    </citation>
    <scope>NUCLEOTIDE SEQUENCE [LARGE SCALE GENOMIC DNA]</scope>
    <source>
        <strain evidence="5 6">NRRL B-30644</strain>
    </source>
</reference>
<organism evidence="5 6">
    <name type="scientific">Paenibacillus terrae</name>
    <dbReference type="NCBI Taxonomy" id="159743"/>
    <lineage>
        <taxon>Bacteria</taxon>
        <taxon>Bacillati</taxon>
        <taxon>Bacillota</taxon>
        <taxon>Bacilli</taxon>
        <taxon>Bacillales</taxon>
        <taxon>Paenibacillaceae</taxon>
        <taxon>Paenibacillus</taxon>
    </lineage>
</organism>
<feature type="domain" description="HTH gntR-type" evidence="4">
    <location>
        <begin position="8"/>
        <end position="76"/>
    </location>
</feature>
<dbReference type="PANTHER" id="PTHR43537">
    <property type="entry name" value="TRANSCRIPTIONAL REGULATOR, GNTR FAMILY"/>
    <property type="match status" value="1"/>
</dbReference>
<dbReference type="PROSITE" id="PS50949">
    <property type="entry name" value="HTH_GNTR"/>
    <property type="match status" value="1"/>
</dbReference>
<keyword evidence="6" id="KW-1185">Reference proteome</keyword>
<dbReference type="PATRIC" id="fig|159743.3.peg.2045"/>
<keyword evidence="2" id="KW-0238">DNA-binding</keyword>
<dbReference type="PANTHER" id="PTHR43537:SF47">
    <property type="entry name" value="REGULATORY PROTEIN GNTR HTH"/>
    <property type="match status" value="1"/>
</dbReference>
<dbReference type="PRINTS" id="PR00035">
    <property type="entry name" value="HTHGNTR"/>
</dbReference>
<evidence type="ECO:0000313" key="5">
    <source>
        <dbReference type="EMBL" id="KJD45971.1"/>
    </source>
</evidence>
<dbReference type="Pfam" id="PF00392">
    <property type="entry name" value="GntR"/>
    <property type="match status" value="1"/>
</dbReference>
<dbReference type="GO" id="GO:0003677">
    <property type="term" value="F:DNA binding"/>
    <property type="evidence" value="ECO:0007669"/>
    <property type="project" value="UniProtKB-KW"/>
</dbReference>
<dbReference type="EMBL" id="JTHP01000013">
    <property type="protein sequence ID" value="KJD45971.1"/>
    <property type="molecule type" value="Genomic_DNA"/>
</dbReference>
<dbReference type="SUPFAM" id="SSF48008">
    <property type="entry name" value="GntR ligand-binding domain-like"/>
    <property type="match status" value="1"/>
</dbReference>
<dbReference type="Pfam" id="PF07729">
    <property type="entry name" value="FCD"/>
    <property type="match status" value="1"/>
</dbReference>
<dbReference type="AlphaFoldDB" id="A0A0D7X3L7"/>
<evidence type="ECO:0000259" key="4">
    <source>
        <dbReference type="PROSITE" id="PS50949"/>
    </source>
</evidence>
<dbReference type="InterPro" id="IPR036388">
    <property type="entry name" value="WH-like_DNA-bd_sf"/>
</dbReference>
<dbReference type="Gene3D" id="1.10.10.10">
    <property type="entry name" value="Winged helix-like DNA-binding domain superfamily/Winged helix DNA-binding domain"/>
    <property type="match status" value="1"/>
</dbReference>
<accession>A0A0D7X3L7</accession>